<proteinExistence type="predicted"/>
<keyword evidence="1" id="KW-0812">Transmembrane</keyword>
<organism evidence="2 3">
    <name type="scientific">Mycobacterium cookii</name>
    <dbReference type="NCBI Taxonomy" id="1775"/>
    <lineage>
        <taxon>Bacteria</taxon>
        <taxon>Bacillati</taxon>
        <taxon>Actinomycetota</taxon>
        <taxon>Actinomycetes</taxon>
        <taxon>Mycobacteriales</taxon>
        <taxon>Mycobacteriaceae</taxon>
        <taxon>Mycobacterium</taxon>
    </lineage>
</organism>
<dbReference type="AlphaFoldDB" id="A0A7I7KSI1"/>
<keyword evidence="3" id="KW-1185">Reference proteome</keyword>
<feature type="transmembrane region" description="Helical" evidence="1">
    <location>
        <begin position="140"/>
        <end position="158"/>
    </location>
</feature>
<dbReference type="Proteomes" id="UP000465866">
    <property type="component" value="Chromosome"/>
</dbReference>
<gene>
    <name evidence="2" type="ORF">MCOO_10700</name>
</gene>
<feature type="transmembrane region" description="Helical" evidence="1">
    <location>
        <begin position="203"/>
        <end position="236"/>
    </location>
</feature>
<dbReference type="EMBL" id="AP022569">
    <property type="protein sequence ID" value="BBX45055.1"/>
    <property type="molecule type" value="Genomic_DNA"/>
</dbReference>
<keyword evidence="1" id="KW-0472">Membrane</keyword>
<feature type="transmembrane region" description="Helical" evidence="1">
    <location>
        <begin position="256"/>
        <end position="276"/>
    </location>
</feature>
<evidence type="ECO:0000313" key="3">
    <source>
        <dbReference type="Proteomes" id="UP000465866"/>
    </source>
</evidence>
<feature type="transmembrane region" description="Helical" evidence="1">
    <location>
        <begin position="170"/>
        <end position="191"/>
    </location>
</feature>
<reference evidence="2 3" key="1">
    <citation type="journal article" date="2019" name="Emerg. Microbes Infect.">
        <title>Comprehensive subspecies identification of 175 nontuberculous mycobacteria species based on 7547 genomic profiles.</title>
        <authorList>
            <person name="Matsumoto Y."/>
            <person name="Kinjo T."/>
            <person name="Motooka D."/>
            <person name="Nabeya D."/>
            <person name="Jung N."/>
            <person name="Uechi K."/>
            <person name="Horii T."/>
            <person name="Iida T."/>
            <person name="Fujita J."/>
            <person name="Nakamura S."/>
        </authorList>
    </citation>
    <scope>NUCLEOTIDE SEQUENCE [LARGE SCALE GENOMIC DNA]</scope>
    <source>
        <strain evidence="2 3">JCM 12404</strain>
    </source>
</reference>
<dbReference type="KEGG" id="mcoo:MCOO_10700"/>
<protein>
    <submittedName>
        <fullName evidence="2">Uncharacterized protein</fullName>
    </submittedName>
</protein>
<keyword evidence="1" id="KW-1133">Transmembrane helix</keyword>
<name>A0A7I7KSI1_9MYCO</name>
<accession>A0A7I7KSI1</accession>
<evidence type="ECO:0000256" key="1">
    <source>
        <dbReference type="SAM" id="Phobius"/>
    </source>
</evidence>
<evidence type="ECO:0000313" key="2">
    <source>
        <dbReference type="EMBL" id="BBX45055.1"/>
    </source>
</evidence>
<sequence length="301" mass="32478">MNAARQLLLKKEWDVVVCLTDLPLHVDQRPVVAHANPVRNVAIVSVPALGAVGARNRIKEVIGRLLVRLIGSPEERGADAQRTGRPSRRVTVQRVRELGSDPADEAFFYTARVLTGNLTLIFGMVAANQPWRLSLRLSRALTGAVAAGVIGLVTADIWRLSDAYGWDRLAGTSLVSIGATAATLVIGGELWEPIVSRAVRKQVVLFNIATVVTVMIGVTVLYVALYVLALIAAYWFVVPQVWKDQVGHPASVRDYFELAWLTCSLAMIGGALGAALEPDEAVRAAAYVQHPDGEDELSEAS</sequence>